<evidence type="ECO:0000256" key="2">
    <source>
        <dbReference type="ARBA" id="ARBA00007200"/>
    </source>
</evidence>
<dbReference type="InterPro" id="IPR000421">
    <property type="entry name" value="FA58C"/>
</dbReference>
<feature type="domain" description="PLAT" evidence="11">
    <location>
        <begin position="1315"/>
        <end position="1434"/>
    </location>
</feature>
<evidence type="ECO:0000256" key="3">
    <source>
        <dbReference type="ARBA" id="ARBA00022692"/>
    </source>
</evidence>
<dbReference type="InterPro" id="IPR000203">
    <property type="entry name" value="GPS"/>
</dbReference>
<feature type="transmembrane region" description="Helical" evidence="9">
    <location>
        <begin position="1271"/>
        <end position="1290"/>
    </location>
</feature>
<dbReference type="Gene3D" id="2.60.120.260">
    <property type="entry name" value="Galactose-binding domain-like"/>
    <property type="match status" value="1"/>
</dbReference>
<dbReference type="PROSITE" id="PS50022">
    <property type="entry name" value="FA58C_3"/>
    <property type="match status" value="1"/>
</dbReference>
<dbReference type="InterPro" id="IPR046791">
    <property type="entry name" value="Polycystin_dom"/>
</dbReference>
<dbReference type="Pfam" id="PF01477">
    <property type="entry name" value="PLAT"/>
    <property type="match status" value="1"/>
</dbReference>
<keyword evidence="3 9" id="KW-0812">Transmembrane</keyword>
<dbReference type="GO" id="GO:0050982">
    <property type="term" value="P:detection of mechanical stimulus"/>
    <property type="evidence" value="ECO:0007669"/>
    <property type="project" value="TreeGrafter"/>
</dbReference>
<dbReference type="InterPro" id="IPR002859">
    <property type="entry name" value="PKD/REJ-like"/>
</dbReference>
<keyword evidence="13" id="KW-1185">Reference proteome</keyword>
<evidence type="ECO:0000256" key="9">
    <source>
        <dbReference type="SAM" id="Phobius"/>
    </source>
</evidence>
<evidence type="ECO:0008006" key="14">
    <source>
        <dbReference type="Google" id="ProtNLM"/>
    </source>
</evidence>
<dbReference type="InterPro" id="IPR008979">
    <property type="entry name" value="Galactose-bd-like_sf"/>
</dbReference>
<evidence type="ECO:0000313" key="13">
    <source>
        <dbReference type="Proteomes" id="UP001159428"/>
    </source>
</evidence>
<comment type="similarity">
    <text evidence="2">Belongs to the polycystin family.</text>
</comment>
<evidence type="ECO:0000256" key="1">
    <source>
        <dbReference type="ARBA" id="ARBA00004141"/>
    </source>
</evidence>
<evidence type="ECO:0000256" key="5">
    <source>
        <dbReference type="ARBA" id="ARBA00022989"/>
    </source>
</evidence>
<dbReference type="InterPro" id="IPR051223">
    <property type="entry name" value="Polycystin"/>
</dbReference>
<feature type="transmembrane region" description="Helical" evidence="9">
    <location>
        <begin position="2133"/>
        <end position="2159"/>
    </location>
</feature>
<accession>A0AAU9XFB8</accession>
<evidence type="ECO:0000313" key="12">
    <source>
        <dbReference type="EMBL" id="CAH3145727.1"/>
    </source>
</evidence>
<dbReference type="PANTHER" id="PTHR10877:SF150">
    <property type="entry name" value="REJ DOMAIN-CONTAINING PROTEIN"/>
    <property type="match status" value="1"/>
</dbReference>
<dbReference type="EMBL" id="CALNXJ010000040">
    <property type="protein sequence ID" value="CAH3145727.1"/>
    <property type="molecule type" value="Genomic_DNA"/>
</dbReference>
<evidence type="ECO:0000259" key="10">
    <source>
        <dbReference type="PROSITE" id="PS50022"/>
    </source>
</evidence>
<gene>
    <name evidence="12" type="ORF">PMEA_00022329</name>
</gene>
<organism evidence="12 13">
    <name type="scientific">Pocillopora meandrina</name>
    <dbReference type="NCBI Taxonomy" id="46732"/>
    <lineage>
        <taxon>Eukaryota</taxon>
        <taxon>Metazoa</taxon>
        <taxon>Cnidaria</taxon>
        <taxon>Anthozoa</taxon>
        <taxon>Hexacorallia</taxon>
        <taxon>Scleractinia</taxon>
        <taxon>Astrocoeniina</taxon>
        <taxon>Pocilloporidae</taxon>
        <taxon>Pocillopora</taxon>
    </lineage>
</organism>
<evidence type="ECO:0000256" key="6">
    <source>
        <dbReference type="ARBA" id="ARBA00023136"/>
    </source>
</evidence>
<dbReference type="SMART" id="SM00303">
    <property type="entry name" value="GPS"/>
    <property type="match status" value="1"/>
</dbReference>
<feature type="transmembrane region" description="Helical" evidence="9">
    <location>
        <begin position="1975"/>
        <end position="2000"/>
    </location>
</feature>
<dbReference type="PROSITE" id="PS50095">
    <property type="entry name" value="PLAT"/>
    <property type="match status" value="1"/>
</dbReference>
<protein>
    <recommendedName>
        <fullName evidence="14">Polycystic kidney disease protein 1-like 2</fullName>
    </recommendedName>
</protein>
<dbReference type="Pfam" id="PF20519">
    <property type="entry name" value="Polycystin_dom"/>
    <property type="match status" value="1"/>
</dbReference>
<dbReference type="PANTHER" id="PTHR10877">
    <property type="entry name" value="POLYCYSTIN FAMILY MEMBER"/>
    <property type="match status" value="1"/>
</dbReference>
<feature type="transmembrane region" description="Helical" evidence="9">
    <location>
        <begin position="1944"/>
        <end position="1963"/>
    </location>
</feature>
<feature type="domain" description="F5/8 type C" evidence="10">
    <location>
        <begin position="1"/>
        <end position="149"/>
    </location>
</feature>
<dbReference type="InterPro" id="IPR013122">
    <property type="entry name" value="PKD1_2_channel"/>
</dbReference>
<keyword evidence="7" id="KW-0325">Glycoprotein</keyword>
<dbReference type="Pfam" id="PF08016">
    <property type="entry name" value="PKD_channel"/>
    <property type="match status" value="1"/>
</dbReference>
<dbReference type="InterPro" id="IPR001024">
    <property type="entry name" value="PLAT/LH2_dom"/>
</dbReference>
<dbReference type="Pfam" id="PF00754">
    <property type="entry name" value="F5_F8_type_C"/>
    <property type="match status" value="1"/>
</dbReference>
<feature type="transmembrane region" description="Helical" evidence="9">
    <location>
        <begin position="2068"/>
        <end position="2091"/>
    </location>
</feature>
<dbReference type="SMART" id="SM00308">
    <property type="entry name" value="LH2"/>
    <property type="match status" value="1"/>
</dbReference>
<dbReference type="CDD" id="cd00057">
    <property type="entry name" value="FA58C"/>
    <property type="match status" value="1"/>
</dbReference>
<dbReference type="InterPro" id="IPR036392">
    <property type="entry name" value="PLAT/LH2_dom_sf"/>
</dbReference>
<name>A0AAU9XFB8_9CNID</name>
<dbReference type="InterPro" id="IPR003915">
    <property type="entry name" value="PKD_2"/>
</dbReference>
<dbReference type="GO" id="GO:0016020">
    <property type="term" value="C:membrane"/>
    <property type="evidence" value="ECO:0007669"/>
    <property type="project" value="UniProtKB-SubCell"/>
</dbReference>
<dbReference type="Gene3D" id="2.60.60.20">
    <property type="entry name" value="PLAT/LH2 domain"/>
    <property type="match status" value="1"/>
</dbReference>
<dbReference type="SMART" id="SM00231">
    <property type="entry name" value="FA58C"/>
    <property type="match status" value="1"/>
</dbReference>
<keyword evidence="5 9" id="KW-1133">Transmembrane helix</keyword>
<dbReference type="SUPFAM" id="SSF49785">
    <property type="entry name" value="Galactose-binding domain-like"/>
    <property type="match status" value="1"/>
</dbReference>
<dbReference type="GO" id="GO:0005262">
    <property type="term" value="F:calcium channel activity"/>
    <property type="evidence" value="ECO:0007669"/>
    <property type="project" value="TreeGrafter"/>
</dbReference>
<dbReference type="Gene3D" id="1.10.287.70">
    <property type="match status" value="1"/>
</dbReference>
<dbReference type="Gene3D" id="2.60.220.50">
    <property type="match status" value="1"/>
</dbReference>
<dbReference type="Pfam" id="PF01825">
    <property type="entry name" value="GPS"/>
    <property type="match status" value="1"/>
</dbReference>
<proteinExistence type="inferred from homology"/>
<comment type="subcellular location">
    <subcellularLocation>
        <location evidence="1">Membrane</location>
        <topology evidence="1">Multi-pass membrane protein</topology>
    </subcellularLocation>
</comment>
<feature type="transmembrane region" description="Helical" evidence="9">
    <location>
        <begin position="1480"/>
        <end position="1500"/>
    </location>
</feature>
<dbReference type="GO" id="GO:0005509">
    <property type="term" value="F:calcium ion binding"/>
    <property type="evidence" value="ECO:0007669"/>
    <property type="project" value="InterPro"/>
</dbReference>
<evidence type="ECO:0000256" key="4">
    <source>
        <dbReference type="ARBA" id="ARBA00022729"/>
    </source>
</evidence>
<dbReference type="Pfam" id="PF02010">
    <property type="entry name" value="REJ"/>
    <property type="match status" value="1"/>
</dbReference>
<dbReference type="Proteomes" id="UP001159428">
    <property type="component" value="Unassembled WGS sequence"/>
</dbReference>
<feature type="transmembrane region" description="Helical" evidence="9">
    <location>
        <begin position="1679"/>
        <end position="1696"/>
    </location>
</feature>
<sequence>MESKKINDNQITALSAFNDDFAKYGPQRARLNLASWPPGYRAHLRDARNCWIKVNLTNEKIITGLATQGYGAKYSTEWITSYIVLYKSKTGEMLPFKTLQGNTKNFTGNRDSTSIKRHDIPFPTATSAIMIIAQTWSSNVGLRLELYGCEPGYYFVVWRMFDRRYFTPSYAISTSNGYITAKEETLKEIKDHLQVIPGFLSVDFVAFTPHRSWLRETVLTAEAKIFCLKSSRENLEAKLNMDIKNGKAVFRFPIQCNCSYPEVKISLNKTLTSAKVLYTTQNITIHATTKRGNCHKSLSFRWEIAKAGDHRGEFGMLISRGDIFESKKGILKLRGSEFGEGFLYIRCAAFIRDLAGELVLETYDYGYVRLLNPPLIALITGATSAIKGDGSVVLDASNSYDPLSIQNNSNGLIFSWFCRKMDGKLTKANTRSCNGRYSKTPYSTGSVFSVDVDYMDANYTYVFELVVMKDRRVTRAFHNLTVTPPYIISLICVINCGRKVSTKRRLIVEATCNGPYCVQELSYRWTLYHLSPSETGTTWLKVPKFRQYVLTDLDSSNIVFSGSKNPLKQNMKYKIVASVRFRHRMMEKGEMVFITDTPPHHPDGELGCQTYPRVGIVLKTDFNITCSGWQDEDLPLTYQLRQGTTFKNFFISHCFKTCSWLQITHKKKIGIVIIARRNISNFTTKLPQGNQTEHFQVKLEVQIFDSFGDAATVELTVQVKPLSDTEVITEVDKAIRGPNSTTAELITSGNQQKAALTSYFTLTATEGTGISLEEKDSAKDEVLRHLAEVKPRLLEEVTQLSAVVIKATRQREHMKATSLYSAATLLQSMTNHLDTETRKSEDIDEIQMTGGALLNGMSCVLNVLTKSKATDTKHNQPAERIDQTLFQTPRLIEDSVALVDSLGTALLSTKVVGESEPSVFETNALSMVLDRQTPAMIVRKHLHSRTSGSGVVFPSQTVLMQSLKFPIHSMLTFKYNPFYWDNTAKNITTAIIDLSIKRNGTEFHISDLEEPFELYIPLIKQPVRRKNNTFFVKPSQTFENIRYHEISIPSEETVAIIDIVPDGNNLLDVFISAGVRPTPGNYSFSSKIPHYGNCRISVTETMLDQQCSPYRLLISSSLTGKTGVYYIAILFRKNYSIKGNAAKEVGTEGDFPVKRQLPSPKGVRKKRFCADVKDPPTTPPPKPNMVNSAYNLHDVNYTMSVSISSCLYWSKKDKKWTSKGCKVGFKTNHTNIHCLCTHLSAFGGNFFVAPNPIDFDKVWLEFKNLEEAGNFVLVAVSSIYGIYMLGLLLARRFDLKDQAKVVANVLMSEYNQEGHLYEIQIQTGIWKGFGTTATVGIDIFGEEGSSGPIILSALSLYGKLFSRGSVTNFVVFLPRSLGRLKKLLIWHDNFGSSPSWFLQQVIITESHGGKKWYFFANKWIAIERGLGNLCVELKALGEKERVGYRHLFYSKASRGLGDDHLWLSLFTRPPHSPFTRCQRLSCCVSFLFLSMITNAMFYQFSENPAHTFHLGPLVLSWRQIMIGMQSGLIAIPVSFLLITIFRNVRTDSETYSNPSNTQRSSSRLPYYFVYIAWILCALITLSSSAFTIFYGLSWGKDISNQWLTSILTSVFGDVVLTQPAKVILLAMIESLRTRSYPEKEEVCGRTAYINREQEYKAPNVHELTRARENGRKFLKMWRVIKDLVVFLVFIHILMVVCYSNRDFKRYLVTASVEEKLGGMNEVADNNLFWLWTRNKLVPGLYNVSWYNMQPFAYKEGFMSNKAAFLIGMPRLRQIRVKEEIDIHCKSFRGIHEKERGSKKCSPHHSRTSEDKSAFYLPGWISVENHTVHSDNSVLSQLCPKPWRYKSPQTLQTLPYQGYFRTYDGGGYVAYLGYNEKSASEIIDNLQNNNWLDKLTAAVFIEFSVHEPSSRLFSFARYLYERLPTGGSVTSRDVQTWALYRAPSGFFAVYQLLFVIFSLLIIFLQVKEFVGEGKAYLVQFWNWIKIFQVFTSVSAAVLVVLKGNETSLYVKRVIKNPFDHSSPDHLVQLCYVENYLLAILILFSTLHLLKLLKLNPQIWQMTKTLRRSWISLVSFAAIFTTSLVAFSLAGYLAFGIKISSFSSFYRALVTVIQMCIGGNVNLTDDKVQYPIIGLLFMYTFVIWMRLLLVNFFIVIIVEYYRDVRTNVTSPNASLTEFMCNYFSAKLTKLLEYLPFYFKRNVKKREFKLSDDVFWKEFWQREFGAVSQDLHTSLQSLDPESRSTLSQQIFDNCPNYISCQELTKSSSIVSANKELLSNDTEGEIARYWNTSEEDIVILQSLSFPLTTPSSNDTQHDTKTLFKIRLVMKLRFAECFYDLSELEVVHFKSNIVDIAQEVKRMLAYLRKRSAQRFDSFL</sequence>
<dbReference type="InterPro" id="IPR046338">
    <property type="entry name" value="GAIN_dom_sf"/>
</dbReference>
<dbReference type="PRINTS" id="PR01433">
    <property type="entry name" value="POLYCYSTIN2"/>
</dbReference>
<feature type="transmembrane region" description="Helical" evidence="9">
    <location>
        <begin position="1520"/>
        <end position="1544"/>
    </location>
</feature>
<reference evidence="12 13" key="1">
    <citation type="submission" date="2022-05" db="EMBL/GenBank/DDBJ databases">
        <authorList>
            <consortium name="Genoscope - CEA"/>
            <person name="William W."/>
        </authorList>
    </citation>
    <scope>NUCLEOTIDE SEQUENCE [LARGE SCALE GENOMIC DNA]</scope>
</reference>
<comment type="caution">
    <text evidence="8">Lacks conserved residue(s) required for the propagation of feature annotation.</text>
</comment>
<dbReference type="SUPFAM" id="SSF49723">
    <property type="entry name" value="Lipase/lipooxygenase domain (PLAT/LH2 domain)"/>
    <property type="match status" value="1"/>
</dbReference>
<feature type="transmembrane region" description="Helical" evidence="9">
    <location>
        <begin position="2103"/>
        <end position="2121"/>
    </location>
</feature>
<evidence type="ECO:0000256" key="8">
    <source>
        <dbReference type="PROSITE-ProRule" id="PRU00152"/>
    </source>
</evidence>
<evidence type="ECO:0000256" key="7">
    <source>
        <dbReference type="ARBA" id="ARBA00023180"/>
    </source>
</evidence>
<comment type="caution">
    <text evidence="12">The sequence shown here is derived from an EMBL/GenBank/DDBJ whole genome shotgun (WGS) entry which is preliminary data.</text>
</comment>
<keyword evidence="4" id="KW-0732">Signal</keyword>
<feature type="transmembrane region" description="Helical" evidence="9">
    <location>
        <begin position="1564"/>
        <end position="1590"/>
    </location>
</feature>
<evidence type="ECO:0000259" key="11">
    <source>
        <dbReference type="PROSITE" id="PS50095"/>
    </source>
</evidence>
<keyword evidence="6 9" id="KW-0472">Membrane</keyword>